<comment type="caution">
    <text evidence="1">The sequence shown here is derived from an EMBL/GenBank/DDBJ whole genome shotgun (WGS) entry which is preliminary data.</text>
</comment>
<organism evidence="1 2">
    <name type="scientific">Favolaschia claudopus</name>
    <dbReference type="NCBI Taxonomy" id="2862362"/>
    <lineage>
        <taxon>Eukaryota</taxon>
        <taxon>Fungi</taxon>
        <taxon>Dikarya</taxon>
        <taxon>Basidiomycota</taxon>
        <taxon>Agaricomycotina</taxon>
        <taxon>Agaricomycetes</taxon>
        <taxon>Agaricomycetidae</taxon>
        <taxon>Agaricales</taxon>
        <taxon>Marasmiineae</taxon>
        <taxon>Mycenaceae</taxon>
        <taxon>Favolaschia</taxon>
    </lineage>
</organism>
<keyword evidence="2" id="KW-1185">Reference proteome</keyword>
<dbReference type="EMBL" id="JAWWNJ010000002">
    <property type="protein sequence ID" value="KAK7061403.1"/>
    <property type="molecule type" value="Genomic_DNA"/>
</dbReference>
<protein>
    <submittedName>
        <fullName evidence="1">Uncharacterized protein</fullName>
    </submittedName>
</protein>
<accession>A0AAW0EAK7</accession>
<gene>
    <name evidence="1" type="ORF">R3P38DRAFT_3166377</name>
</gene>
<evidence type="ECO:0000313" key="2">
    <source>
        <dbReference type="Proteomes" id="UP001362999"/>
    </source>
</evidence>
<proteinExistence type="predicted"/>
<evidence type="ECO:0000313" key="1">
    <source>
        <dbReference type="EMBL" id="KAK7061403.1"/>
    </source>
</evidence>
<reference evidence="1 2" key="1">
    <citation type="journal article" date="2024" name="J Genomics">
        <title>Draft genome sequencing and assembly of Favolaschia claudopus CIRM-BRFM 2984 isolated from oak limbs.</title>
        <authorList>
            <person name="Navarro D."/>
            <person name="Drula E."/>
            <person name="Chaduli D."/>
            <person name="Cazenave R."/>
            <person name="Ahrendt S."/>
            <person name="Wang J."/>
            <person name="Lipzen A."/>
            <person name="Daum C."/>
            <person name="Barry K."/>
            <person name="Grigoriev I.V."/>
            <person name="Favel A."/>
            <person name="Rosso M.N."/>
            <person name="Martin F."/>
        </authorList>
    </citation>
    <scope>NUCLEOTIDE SEQUENCE [LARGE SCALE GENOMIC DNA]</scope>
    <source>
        <strain evidence="1 2">CIRM-BRFM 2984</strain>
    </source>
</reference>
<sequence length="252" mass="27447">MAPTSTPNWMNGKLNSKYFNHKSVARNTGTSTASEVDDCLGLYAHSSYLAAPVSRLQPRQILTETFFPVGPFVRFHLSDGWPVKNTAHESGPPSSWDCPVASDDSVEEYRSRSACVPVPTILKSLSSTLFSGSGYLSRPTIHVSHPTSPPVSSFLVPFFGIREAVNAVAVSMLPSLRALNLCRIAVSSSHPACLLMLTAKSSEPSIILLRATDLVFIPYNQLETAHGFLAFSHNHHYNTSPNQNSGDLWLGF</sequence>
<dbReference type="Proteomes" id="UP001362999">
    <property type="component" value="Unassembled WGS sequence"/>
</dbReference>
<dbReference type="AlphaFoldDB" id="A0AAW0EAK7"/>
<name>A0AAW0EAK7_9AGAR</name>